<dbReference type="Proteomes" id="UP000121784">
    <property type="component" value="Segment"/>
</dbReference>
<organism evidence="10 11">
    <name type="scientific">Cotia virus</name>
    <dbReference type="NCBI Taxonomy" id="39444"/>
    <lineage>
        <taxon>Viruses</taxon>
        <taxon>Varidnaviria</taxon>
        <taxon>Bamfordvirae</taxon>
        <taxon>Nucleocytoviricota</taxon>
        <taxon>Pokkesviricetes</taxon>
        <taxon>Chitovirales</taxon>
        <taxon>Poxviridae</taxon>
        <taxon>Chordopoxvirinae</taxon>
        <taxon>Oryzopoxvirus</taxon>
        <taxon>Oryzopoxvirus cotia</taxon>
    </lineage>
</organism>
<dbReference type="EMBL" id="KM595078">
    <property type="protein sequence ID" value="AIT70741.1"/>
    <property type="molecule type" value="Genomic_DNA"/>
</dbReference>
<dbReference type="Pfam" id="PF05313">
    <property type="entry name" value="Pox_P21"/>
    <property type="match status" value="1"/>
</dbReference>
<dbReference type="GO" id="GO:0019031">
    <property type="term" value="C:viral envelope"/>
    <property type="evidence" value="ECO:0007669"/>
    <property type="project" value="UniProtKB-KW"/>
</dbReference>
<feature type="transmembrane region" description="Helical" evidence="9">
    <location>
        <begin position="144"/>
        <end position="162"/>
    </location>
</feature>
<comment type="subcellular location">
    <subcellularLocation>
        <location evidence="1">Virion membrane</location>
        <topology evidence="1">Multi-pass membrane protein</topology>
    </subcellularLocation>
</comment>
<keyword evidence="2" id="KW-0597">Phosphoprotein</keyword>
<evidence type="ECO:0000313" key="10">
    <source>
        <dbReference type="EMBL" id="AIT70741.1"/>
    </source>
</evidence>
<keyword evidence="5" id="KW-0261">Viral envelope protein</keyword>
<keyword evidence="8" id="KW-1015">Disulfide bond</keyword>
<sequence>MSYLSYYNMFNDFSAGAGVKDNDLFTESEEASFLPKQNDELVGTVGNTTSYPMIKGTFPNILIRNDVKSLIGLILLVLAITSTPIIAVIMLVVAAALLPFPSLVIAYCLSMQIITRGSNTNTMMSIVCVVFATLTMILNTISSIAYTISYIILAILFCLYAYNLSKDYNNSIIDFKSRLESRRDKSTNQCIGDFTSENIEMYKKPSFYES</sequence>
<evidence type="ECO:0000256" key="4">
    <source>
        <dbReference type="ARBA" id="ARBA00022844"/>
    </source>
</evidence>
<dbReference type="InterPro" id="IPR007977">
    <property type="entry name" value="Poxvirus_OPG144"/>
</dbReference>
<evidence type="ECO:0000256" key="9">
    <source>
        <dbReference type="SAM" id="Phobius"/>
    </source>
</evidence>
<gene>
    <name evidence="10" type="primary">126</name>
</gene>
<evidence type="ECO:0000256" key="6">
    <source>
        <dbReference type="ARBA" id="ARBA00022989"/>
    </source>
</evidence>
<proteinExistence type="predicted"/>
<dbReference type="GO" id="GO:0016020">
    <property type="term" value="C:membrane"/>
    <property type="evidence" value="ECO:0007669"/>
    <property type="project" value="InterPro"/>
</dbReference>
<evidence type="ECO:0000313" key="11">
    <source>
        <dbReference type="Proteomes" id="UP000121784"/>
    </source>
</evidence>
<evidence type="ECO:0000256" key="7">
    <source>
        <dbReference type="ARBA" id="ARBA00023136"/>
    </source>
</evidence>
<dbReference type="GO" id="GO:0055036">
    <property type="term" value="C:virion membrane"/>
    <property type="evidence" value="ECO:0007669"/>
    <property type="project" value="UniProtKB-SubCell"/>
</dbReference>
<feature type="transmembrane region" description="Helical" evidence="9">
    <location>
        <begin position="86"/>
        <end position="109"/>
    </location>
</feature>
<evidence type="ECO:0000256" key="8">
    <source>
        <dbReference type="ARBA" id="ARBA00023157"/>
    </source>
</evidence>
<evidence type="ECO:0000256" key="2">
    <source>
        <dbReference type="ARBA" id="ARBA00022553"/>
    </source>
</evidence>
<keyword evidence="4" id="KW-0946">Virion</keyword>
<keyword evidence="3 9" id="KW-0812">Transmembrane</keyword>
<keyword evidence="7 9" id="KW-0472">Membrane</keyword>
<evidence type="ECO:0000256" key="1">
    <source>
        <dbReference type="ARBA" id="ARBA00004385"/>
    </source>
</evidence>
<evidence type="ECO:0000256" key="5">
    <source>
        <dbReference type="ARBA" id="ARBA00022879"/>
    </source>
</evidence>
<keyword evidence="6 9" id="KW-1133">Transmembrane helix</keyword>
<reference evidence="10 11" key="1">
    <citation type="submission" date="2014-09" db="EMBL/GenBank/DDBJ databases">
        <title>Complete Genome Sequence of the Embu Virus Strain SPAn 880.</title>
        <authorList>
            <person name="Ibrahim M.S."/>
            <person name="Antwerpen M.H."/>
            <person name="Georgi E."/>
            <person name="Vette P."/>
            <person name="Zoeller G."/>
            <person name="Meyer H."/>
        </authorList>
    </citation>
    <scope>NUCLEOTIDE SEQUENCE [LARGE SCALE GENOMIC DNA]</scope>
    <source>
        <strain evidence="10">SPAn880</strain>
    </source>
</reference>
<feature type="transmembrane region" description="Helical" evidence="9">
    <location>
        <begin position="121"/>
        <end position="138"/>
    </location>
</feature>
<protein>
    <submittedName>
        <fullName evidence="10">MV membrane protein</fullName>
    </submittedName>
</protein>
<evidence type="ECO:0000256" key="3">
    <source>
        <dbReference type="ARBA" id="ARBA00022692"/>
    </source>
</evidence>
<accession>A0A097IVZ1</accession>
<name>A0A097IVZ1_9POXV</name>